<keyword evidence="2" id="KW-1185">Reference proteome</keyword>
<dbReference type="AlphaFoldDB" id="A0A448XJ66"/>
<reference evidence="1" key="1">
    <citation type="submission" date="2018-11" db="EMBL/GenBank/DDBJ databases">
        <authorList>
            <consortium name="Pathogen Informatics"/>
        </authorList>
    </citation>
    <scope>NUCLEOTIDE SEQUENCE</scope>
</reference>
<name>A0A448XJ66_9PLAT</name>
<proteinExistence type="predicted"/>
<evidence type="ECO:0000313" key="2">
    <source>
        <dbReference type="Proteomes" id="UP000784294"/>
    </source>
</evidence>
<dbReference type="Proteomes" id="UP000784294">
    <property type="component" value="Unassembled WGS sequence"/>
</dbReference>
<gene>
    <name evidence="1" type="ORF">PXEA_LOCUS31405</name>
</gene>
<protein>
    <submittedName>
        <fullName evidence="1">Uncharacterized protein</fullName>
    </submittedName>
</protein>
<comment type="caution">
    <text evidence="1">The sequence shown here is derived from an EMBL/GenBank/DDBJ whole genome shotgun (WGS) entry which is preliminary data.</text>
</comment>
<evidence type="ECO:0000313" key="1">
    <source>
        <dbReference type="EMBL" id="VEL37965.1"/>
    </source>
</evidence>
<sequence length="201" mass="22470">MTQTWTEQRNGEGTANFLTGAGGFLQSLVHGYAGLRLMLATPPSIQLEGNEYSHFSRTSSQHRTSITSLLRLNPKSIPPAWFSTYHEGMEPNLCCQSGEQVPSYQDDALTNVSANVSSDRVTPASSPILHLRGLHFRGRRLHVRLDSGRQQLTIHLVYGDDLWAVWGEETSLENNPTASRRLRINDEQPLLLPYQPVTIFA</sequence>
<organism evidence="1 2">
    <name type="scientific">Protopolystoma xenopodis</name>
    <dbReference type="NCBI Taxonomy" id="117903"/>
    <lineage>
        <taxon>Eukaryota</taxon>
        <taxon>Metazoa</taxon>
        <taxon>Spiralia</taxon>
        <taxon>Lophotrochozoa</taxon>
        <taxon>Platyhelminthes</taxon>
        <taxon>Monogenea</taxon>
        <taxon>Polyopisthocotylea</taxon>
        <taxon>Polystomatidea</taxon>
        <taxon>Polystomatidae</taxon>
        <taxon>Protopolystoma</taxon>
    </lineage>
</organism>
<accession>A0A448XJ66</accession>
<dbReference type="EMBL" id="CAAALY010256469">
    <property type="protein sequence ID" value="VEL37965.1"/>
    <property type="molecule type" value="Genomic_DNA"/>
</dbReference>
<dbReference type="OrthoDB" id="200349at2759"/>